<dbReference type="RefSeq" id="WP_025253515.1">
    <property type="nucleotide sequence ID" value="NZ_CP004353.1"/>
</dbReference>
<dbReference type="KEGG" id="cvt:B843_10715"/>
<reference evidence="2 3" key="1">
    <citation type="submission" date="2013-02" db="EMBL/GenBank/DDBJ databases">
        <title>The complete genome sequence of Corynebacterium vitaeruminis DSM 20294.</title>
        <authorList>
            <person name="Ruckert C."/>
            <person name="Albersmeier A."/>
            <person name="Kalinowski J."/>
        </authorList>
    </citation>
    <scope>NUCLEOTIDE SEQUENCE [LARGE SCALE GENOMIC DNA]</scope>
    <source>
        <strain evidence="3">ATCC 10234</strain>
    </source>
</reference>
<dbReference type="InterPro" id="IPR016181">
    <property type="entry name" value="Acyl_CoA_acyltransferase"/>
</dbReference>
<name>W5YAG1_9CORY</name>
<evidence type="ECO:0000259" key="1">
    <source>
        <dbReference type="PROSITE" id="PS51729"/>
    </source>
</evidence>
<dbReference type="Gene3D" id="3.40.630.30">
    <property type="match status" value="1"/>
</dbReference>
<dbReference type="PROSITE" id="PS51729">
    <property type="entry name" value="GNAT_YJDJ"/>
    <property type="match status" value="1"/>
</dbReference>
<dbReference type="InterPro" id="IPR031165">
    <property type="entry name" value="GNAT_YJDJ"/>
</dbReference>
<evidence type="ECO:0000313" key="2">
    <source>
        <dbReference type="EMBL" id="AHI23523.1"/>
    </source>
</evidence>
<protein>
    <recommendedName>
        <fullName evidence="1">N-acetyltransferase domain-containing protein</fullName>
    </recommendedName>
</protein>
<feature type="domain" description="N-acetyltransferase" evidence="1">
    <location>
        <begin position="6"/>
        <end position="94"/>
    </location>
</feature>
<dbReference type="eggNOG" id="COG2388">
    <property type="taxonomic scope" value="Bacteria"/>
</dbReference>
<dbReference type="InterPro" id="IPR045057">
    <property type="entry name" value="Gcn5-rel_NAT"/>
</dbReference>
<dbReference type="SUPFAM" id="SSF55729">
    <property type="entry name" value="Acyl-CoA N-acyltransferases (Nat)"/>
    <property type="match status" value="1"/>
</dbReference>
<gene>
    <name evidence="2" type="ORF">B843_10715</name>
</gene>
<dbReference type="CDD" id="cd04301">
    <property type="entry name" value="NAT_SF"/>
    <property type="match status" value="1"/>
</dbReference>
<dbReference type="Proteomes" id="UP000019222">
    <property type="component" value="Chromosome"/>
</dbReference>
<dbReference type="STRING" id="1224164.B843_10715"/>
<evidence type="ECO:0000313" key="3">
    <source>
        <dbReference type="Proteomes" id="UP000019222"/>
    </source>
</evidence>
<proteinExistence type="predicted"/>
<dbReference type="Pfam" id="PF14542">
    <property type="entry name" value="Acetyltransf_CG"/>
    <property type="match status" value="1"/>
</dbReference>
<organism evidence="2 3">
    <name type="scientific">Corynebacterium vitaeruminis DSM 20294</name>
    <dbReference type="NCBI Taxonomy" id="1224164"/>
    <lineage>
        <taxon>Bacteria</taxon>
        <taxon>Bacillati</taxon>
        <taxon>Actinomycetota</taxon>
        <taxon>Actinomycetes</taxon>
        <taxon>Mycobacteriales</taxon>
        <taxon>Corynebacteriaceae</taxon>
        <taxon>Corynebacterium</taxon>
    </lineage>
</organism>
<dbReference type="PATRIC" id="fig|1224164.3.peg.2157"/>
<dbReference type="EMBL" id="CP004353">
    <property type="protein sequence ID" value="AHI23523.1"/>
    <property type="molecule type" value="Genomic_DNA"/>
</dbReference>
<sequence length="94" mass="10300">MAQEVRHNQEDSRYEILVDGTVAGFCEYCEDEGAGRRDFNHTVVHDGFQGQGLSKPLIKAALDDTREAGLGVVPTCSAVDGFIKKNPEYQDLVA</sequence>
<dbReference type="PANTHER" id="PTHR31435">
    <property type="entry name" value="PROTEIN NATD1"/>
    <property type="match status" value="1"/>
</dbReference>
<keyword evidence="3" id="KW-1185">Reference proteome</keyword>
<accession>W5YAG1</accession>
<dbReference type="HOGENOM" id="CLU_132888_0_1_11"/>
<dbReference type="PANTHER" id="PTHR31435:SF10">
    <property type="entry name" value="BSR4717 PROTEIN"/>
    <property type="match status" value="1"/>
</dbReference>
<dbReference type="AlphaFoldDB" id="W5YAG1"/>